<dbReference type="InterPro" id="IPR032627">
    <property type="entry name" value="DUF4876"/>
</dbReference>
<evidence type="ECO:0000256" key="1">
    <source>
        <dbReference type="SAM" id="SignalP"/>
    </source>
</evidence>
<gene>
    <name evidence="2" type="ORF">HDE68_002835</name>
</gene>
<dbReference type="RefSeq" id="WP_221300736.1">
    <property type="nucleotide sequence ID" value="NZ_JACHCE010000004.1"/>
</dbReference>
<dbReference type="AlphaFoldDB" id="A0A7W9DZ55"/>
<evidence type="ECO:0000313" key="2">
    <source>
        <dbReference type="EMBL" id="MBB5636922.1"/>
    </source>
</evidence>
<evidence type="ECO:0000313" key="3">
    <source>
        <dbReference type="Proteomes" id="UP000537204"/>
    </source>
</evidence>
<protein>
    <recommendedName>
        <fullName evidence="4">DUF4876 domain-containing protein</fullName>
    </recommendedName>
</protein>
<feature type="signal peptide" evidence="1">
    <location>
        <begin position="1"/>
        <end position="21"/>
    </location>
</feature>
<evidence type="ECO:0008006" key="4">
    <source>
        <dbReference type="Google" id="ProtNLM"/>
    </source>
</evidence>
<accession>A0A7W9DZ55</accession>
<dbReference type="Proteomes" id="UP000537204">
    <property type="component" value="Unassembled WGS sequence"/>
</dbReference>
<name>A0A7W9DZ55_9SPHI</name>
<organism evidence="2 3">
    <name type="scientific">Pedobacter cryoconitis</name>
    <dbReference type="NCBI Taxonomy" id="188932"/>
    <lineage>
        <taxon>Bacteria</taxon>
        <taxon>Pseudomonadati</taxon>
        <taxon>Bacteroidota</taxon>
        <taxon>Sphingobacteriia</taxon>
        <taxon>Sphingobacteriales</taxon>
        <taxon>Sphingobacteriaceae</taxon>
        <taxon>Pedobacter</taxon>
    </lineage>
</organism>
<dbReference type="Pfam" id="PF16215">
    <property type="entry name" value="DUF4876"/>
    <property type="match status" value="1"/>
</dbReference>
<reference evidence="2 3" key="1">
    <citation type="submission" date="2020-08" db="EMBL/GenBank/DDBJ databases">
        <title>Genomic Encyclopedia of Type Strains, Phase IV (KMG-V): Genome sequencing to study the core and pangenomes of soil and plant-associated prokaryotes.</title>
        <authorList>
            <person name="Whitman W."/>
        </authorList>
    </citation>
    <scope>NUCLEOTIDE SEQUENCE [LARGE SCALE GENOMIC DNA]</scope>
    <source>
        <strain evidence="2 3">S3M1</strain>
    </source>
</reference>
<dbReference type="EMBL" id="JACHCE010000004">
    <property type="protein sequence ID" value="MBB5636922.1"/>
    <property type="molecule type" value="Genomic_DNA"/>
</dbReference>
<proteinExistence type="predicted"/>
<sequence>MMKRRLLSLCLALIAITFLNACKKDKLQELSLVDLTIKLENPPGLTDIKLSDLKVTFKELNSGKESTTTNVSDGQVKISLADGSYDINLEGNITYQLDGKTITGKTRAYQSGVILKGKQQTQTMKLFLYQGGSGFVIQEIFYTGTVTPEGKQYLGDKYFKIYNNSDQILYADGLVIAQSKFFTTIKQDYKPNIMADAVAVDAVIKIPGSGKEHPVAPGQSIVISEDGINHKEFNSASIDLSKSDFEMYYEDSDDVDNPQVPNMENVYSKLVPNNRGYAAYVLARFPKGSADFLSNYKYNYSYNETFDGTIYPIDESEYKIPNSWIIDAVNLSVQSEFQWIVTDPSLDMGWTFCGKVAGDKSRYGKSVKRKVLSTTAEGRQILKDTNNSTVDFEAEARPSLMQ</sequence>
<keyword evidence="1" id="KW-0732">Signal</keyword>
<feature type="chain" id="PRO_5031339423" description="DUF4876 domain-containing protein" evidence="1">
    <location>
        <begin position="22"/>
        <end position="402"/>
    </location>
</feature>
<comment type="caution">
    <text evidence="2">The sequence shown here is derived from an EMBL/GenBank/DDBJ whole genome shotgun (WGS) entry which is preliminary data.</text>
</comment>